<feature type="transmembrane region" description="Helical" evidence="10">
    <location>
        <begin position="106"/>
        <end position="131"/>
    </location>
</feature>
<dbReference type="GO" id="GO:0005886">
    <property type="term" value="C:plasma membrane"/>
    <property type="evidence" value="ECO:0007669"/>
    <property type="project" value="InterPro"/>
</dbReference>
<evidence type="ECO:0000256" key="7">
    <source>
        <dbReference type="ARBA" id="ARBA00022989"/>
    </source>
</evidence>
<evidence type="ECO:0000256" key="9">
    <source>
        <dbReference type="ARBA" id="ARBA00023136"/>
    </source>
</evidence>
<evidence type="ECO:0000256" key="4">
    <source>
        <dbReference type="ARBA" id="ARBA00022538"/>
    </source>
</evidence>
<dbReference type="OrthoDB" id="9999863at2759"/>
<feature type="region of interest" description="Disordered" evidence="11">
    <location>
        <begin position="569"/>
        <end position="595"/>
    </location>
</feature>
<dbReference type="AlphaFoldDB" id="A0A7H9HQE7"/>
<keyword evidence="5 10" id="KW-0812">Transmembrane</keyword>
<keyword evidence="7 10" id="KW-1133">Transmembrane helix</keyword>
<feature type="compositionally biased region" description="Basic and acidic residues" evidence="11">
    <location>
        <begin position="198"/>
        <end position="223"/>
    </location>
</feature>
<gene>
    <name evidence="12" type="ORF">HG537_0A08120</name>
</gene>
<evidence type="ECO:0000313" key="13">
    <source>
        <dbReference type="Proteomes" id="UP000510647"/>
    </source>
</evidence>
<feature type="compositionally biased region" description="Polar residues" evidence="11">
    <location>
        <begin position="177"/>
        <end position="186"/>
    </location>
</feature>
<evidence type="ECO:0000256" key="3">
    <source>
        <dbReference type="ARBA" id="ARBA00022448"/>
    </source>
</evidence>
<dbReference type="Pfam" id="PF02386">
    <property type="entry name" value="TrkH"/>
    <property type="match status" value="1"/>
</dbReference>
<dbReference type="InterPro" id="IPR003445">
    <property type="entry name" value="Cat_transpt"/>
</dbReference>
<dbReference type="InterPro" id="IPR051143">
    <property type="entry name" value="TrkH_K-transport"/>
</dbReference>
<dbReference type="PIRSF" id="PIRSF002450">
    <property type="entry name" value="K+_transpter_TRK"/>
    <property type="match status" value="1"/>
</dbReference>
<organism evidence="12 13">
    <name type="scientific">Torulaspora globosa</name>
    <dbReference type="NCBI Taxonomy" id="48254"/>
    <lineage>
        <taxon>Eukaryota</taxon>
        <taxon>Fungi</taxon>
        <taxon>Dikarya</taxon>
        <taxon>Ascomycota</taxon>
        <taxon>Saccharomycotina</taxon>
        <taxon>Saccharomycetes</taxon>
        <taxon>Saccharomycetales</taxon>
        <taxon>Saccharomycetaceae</taxon>
        <taxon>Torulaspora</taxon>
    </lineage>
</organism>
<comment type="subcellular location">
    <subcellularLocation>
        <location evidence="1">Membrane</location>
        <topology evidence="1">Multi-pass membrane protein</topology>
    </subcellularLocation>
</comment>
<keyword evidence="8 10" id="KW-0406">Ion transport</keyword>
<protein>
    <recommendedName>
        <fullName evidence="10">Potassium transport protein</fullName>
    </recommendedName>
</protein>
<feature type="transmembrane region" description="Helical" evidence="10">
    <location>
        <begin position="1002"/>
        <end position="1025"/>
    </location>
</feature>
<name>A0A7H9HQE7_9SACH</name>
<feature type="region of interest" description="Disordered" evidence="11">
    <location>
        <begin position="422"/>
        <end position="461"/>
    </location>
</feature>
<reference evidence="12 13" key="1">
    <citation type="submission" date="2020-06" db="EMBL/GenBank/DDBJ databases">
        <title>The yeast mating-type switching endonuclease HO is a domesticated member of an unorthodox homing genetic element family.</title>
        <authorList>
            <person name="Coughlan A.Y."/>
            <person name="Lombardi L."/>
            <person name="Braun-Galleani S."/>
            <person name="Martos A.R."/>
            <person name="Galeote V."/>
            <person name="Bigey F."/>
            <person name="Dequin S."/>
            <person name="Byrne K.P."/>
            <person name="Wolfe K.H."/>
        </authorList>
    </citation>
    <scope>NUCLEOTIDE SEQUENCE [LARGE SCALE GENOMIC DNA]</scope>
    <source>
        <strain evidence="12 13">CBS2947</strain>
    </source>
</reference>
<keyword evidence="6 10" id="KW-0630">Potassium</keyword>
<feature type="transmembrane region" description="Helical" evidence="10">
    <location>
        <begin position="763"/>
        <end position="791"/>
    </location>
</feature>
<feature type="compositionally biased region" description="Polar residues" evidence="11">
    <location>
        <begin position="435"/>
        <end position="446"/>
    </location>
</feature>
<keyword evidence="4 10" id="KW-0633">Potassium transport</keyword>
<comment type="similarity">
    <text evidence="2 10">Belongs to the TrkH potassium transport family.</text>
</comment>
<feature type="region of interest" description="Disordered" evidence="11">
    <location>
        <begin position="1147"/>
        <end position="1192"/>
    </location>
</feature>
<feature type="region of interest" description="Disordered" evidence="11">
    <location>
        <begin position="159"/>
        <end position="346"/>
    </location>
</feature>
<evidence type="ECO:0000256" key="1">
    <source>
        <dbReference type="ARBA" id="ARBA00004141"/>
    </source>
</evidence>
<evidence type="ECO:0000256" key="8">
    <source>
        <dbReference type="ARBA" id="ARBA00023065"/>
    </source>
</evidence>
<evidence type="ECO:0000256" key="5">
    <source>
        <dbReference type="ARBA" id="ARBA00022692"/>
    </source>
</evidence>
<feature type="compositionally biased region" description="Basic and acidic residues" evidence="11">
    <location>
        <begin position="262"/>
        <end position="273"/>
    </location>
</feature>
<dbReference type="InterPro" id="IPR004773">
    <property type="entry name" value="K/Na_transp_Trk1/HKT1"/>
</dbReference>
<feature type="region of interest" description="Disordered" evidence="11">
    <location>
        <begin position="931"/>
        <end position="958"/>
    </location>
</feature>
<sequence>MLGRRLSHVPTFASLNTRYKKTFGHKFRDAIAYCGSRMKPIRKYIFPNFLAVHYFYIIMVTFSASILLYPVKDFRYIDILFLAAGATTQGGLNTVDNNTLSLYQQIIVYLTCFCCTPIAIHGCLAFVRLYWFERHFDNIRDSSKKNYKMRRTKTILERQMTSRTISRRSQRTGQSRFPTTASGNDDNFQEKLFSGKKLYRDEGESATADKRTESLEGKGKDSMDLNGSTGSSSNTAKDNNAVLHPRGDLTFEEPGIKRPRKPREGFVGRRKSTEISPEDMFRSIQMMQGQHQEDSENEGPALVIGGPNERASSYLESNKPQKDDQQIEAGGSMDHHRESHSSDVSEEAAINEAEVATMSMDEPDHEDLRQAVPQEDESAKPAIQFDVSALPQRPTKNRYGTIRGPALQRRRPNRGLLKHLSKGKGIGQKLRRRLSSNTMECRSSKQSKGHIDEEGASDKDNMEEYFADNESDEDEEDLKRHDFNHPFERIHTSDEIGSPDAASSSKMLRSLTMDARQAKNLDHLAQSPEFQRFIYRDWKRRHRKQNPLRRRSWTAKKYENEYNTGFLWKQDNLNSDDQSSTDHESSQGSSSHSFGAESYLADRSSNHENKAINDVPDEQGNRSSFDEELGYYGLTIDQDFSGNSHPRIARTMSTNYLSWQPTIGRNSTFVGLNRAQKEELGGIEYTSIKLLCRILVIYYVGFMILSFVFLLPWILSMPRYKRIVRENGVSPTWWGFFTAMSAFTDLGLTLTRDSMSSFNEATYPLVVMIWFIIIGNTGFPVLLRFIIWVLFKLSPELSQTKENLGFLLDHPRRCFTLLFPSAATWWLLLTLIGLNSFDLVIFLILDFGAPVLQPIGKGYRVLDGLFQSVSTRTAGFSVVDISQLHPAVQVSYMLMMYVSVLPLAISIRRTNVYEEQSLGLYGKMEREDTFHSEESDSSEGSAGDSNLPRAQARKRKKDQSSESFIGAHLRKQLSFDIWFLFLGLFIICLCEAGKIKDTTKPAFNIFAILFEIVSAYGTVGLSLGYPNVNTSFSGQFTTLSKLVIIAMLIRGRHRGLPYALDRAIMLPSDRLEHVDHIEDLKLRRIPRSGSNNIDPVTAYFKEKSRQLKNIFRRLRSTAAQPEDVTLHSYEDNHDRPDYNLPVVLESSSRHTASRDDQSVPSSMHSTFSINSGSLHPSARREQMSNEPASYQE</sequence>
<keyword evidence="13" id="KW-1185">Reference proteome</keyword>
<dbReference type="InterPro" id="IPR015958">
    <property type="entry name" value="Trk1_fungi"/>
</dbReference>
<feature type="transmembrane region" description="Helical" evidence="10">
    <location>
        <begin position="973"/>
        <end position="990"/>
    </location>
</feature>
<feature type="transmembrane region" description="Helical" evidence="10">
    <location>
        <begin position="733"/>
        <end position="751"/>
    </location>
</feature>
<dbReference type="PANTHER" id="PTHR31064">
    <property type="entry name" value="POTASSIUM TRANSPORT PROTEIN DDB_G0292412-RELATED"/>
    <property type="match status" value="1"/>
</dbReference>
<evidence type="ECO:0000256" key="10">
    <source>
        <dbReference type="PIRNR" id="PIRNR002450"/>
    </source>
</evidence>
<feature type="compositionally biased region" description="Polar residues" evidence="11">
    <location>
        <begin position="225"/>
        <end position="238"/>
    </location>
</feature>
<accession>A0A7H9HQE7</accession>
<feature type="transmembrane region" description="Helical" evidence="10">
    <location>
        <begin position="45"/>
        <end position="69"/>
    </location>
</feature>
<evidence type="ECO:0000256" key="2">
    <source>
        <dbReference type="ARBA" id="ARBA00009137"/>
    </source>
</evidence>
<dbReference type="EMBL" id="CP059267">
    <property type="protein sequence ID" value="QLQ78565.1"/>
    <property type="molecule type" value="Genomic_DNA"/>
</dbReference>
<feature type="transmembrane region" description="Helical" evidence="10">
    <location>
        <begin position="690"/>
        <end position="713"/>
    </location>
</feature>
<keyword evidence="9 10" id="KW-0472">Membrane</keyword>
<evidence type="ECO:0000313" key="12">
    <source>
        <dbReference type="EMBL" id="QLQ78565.1"/>
    </source>
</evidence>
<feature type="compositionally biased region" description="Basic and acidic residues" evidence="11">
    <location>
        <begin position="449"/>
        <end position="461"/>
    </location>
</feature>
<evidence type="ECO:0000256" key="6">
    <source>
        <dbReference type="ARBA" id="ARBA00022958"/>
    </source>
</evidence>
<dbReference type="PANTHER" id="PTHR31064:SF30">
    <property type="entry name" value="HIGH-AFFINITY POTASSIUM TRANSPORT PROTEIN-RELATED"/>
    <property type="match status" value="1"/>
</dbReference>
<feature type="region of interest" description="Disordered" evidence="11">
    <location>
        <begin position="358"/>
        <end position="400"/>
    </location>
</feature>
<dbReference type="NCBIfam" id="TIGR00934">
    <property type="entry name" value="2a38euk"/>
    <property type="match status" value="1"/>
</dbReference>
<dbReference type="GO" id="GO:1990573">
    <property type="term" value="P:potassium ion import across plasma membrane"/>
    <property type="evidence" value="ECO:0007669"/>
    <property type="project" value="TreeGrafter"/>
</dbReference>
<dbReference type="Proteomes" id="UP000510647">
    <property type="component" value="Chromosome 1"/>
</dbReference>
<proteinExistence type="inferred from homology"/>
<feature type="compositionally biased region" description="Polar residues" evidence="11">
    <location>
        <begin position="1158"/>
        <end position="1174"/>
    </location>
</feature>
<feature type="transmembrane region" description="Helical" evidence="10">
    <location>
        <begin position="825"/>
        <end position="845"/>
    </location>
</feature>
<keyword evidence="3 10" id="KW-0813">Transport</keyword>
<feature type="compositionally biased region" description="Low complexity" evidence="11">
    <location>
        <begin position="586"/>
        <end position="595"/>
    </location>
</feature>
<dbReference type="GO" id="GO:0140107">
    <property type="term" value="F:high-affinity potassium ion transmembrane transporter activity"/>
    <property type="evidence" value="ECO:0007669"/>
    <property type="project" value="TreeGrafter"/>
</dbReference>
<feature type="transmembrane region" description="Helical" evidence="10">
    <location>
        <begin position="890"/>
        <end position="907"/>
    </location>
</feature>
<dbReference type="GO" id="GO:0030007">
    <property type="term" value="P:intracellular potassium ion homeostasis"/>
    <property type="evidence" value="ECO:0007669"/>
    <property type="project" value="UniProtKB-UniRule"/>
</dbReference>
<evidence type="ECO:0000256" key="11">
    <source>
        <dbReference type="SAM" id="MobiDB-lite"/>
    </source>
</evidence>
<feature type="compositionally biased region" description="Basic and acidic residues" evidence="11">
    <location>
        <begin position="333"/>
        <end position="343"/>
    </location>
</feature>